<dbReference type="Pfam" id="PF00270">
    <property type="entry name" value="DEAD"/>
    <property type="match status" value="1"/>
</dbReference>
<comment type="similarity">
    <text evidence="6">Belongs to the DEAD box helicase family.</text>
</comment>
<dbReference type="AlphaFoldDB" id="A0A914Y5C4"/>
<feature type="domain" description="Helicase C-terminal" evidence="8">
    <location>
        <begin position="304"/>
        <end position="441"/>
    </location>
</feature>
<keyword evidence="5 6" id="KW-0067">ATP-binding</keyword>
<dbReference type="PROSITE" id="PS51192">
    <property type="entry name" value="HELICASE_ATP_BIND_1"/>
    <property type="match status" value="1"/>
</dbReference>
<dbReference type="GO" id="GO:0003724">
    <property type="term" value="F:RNA helicase activity"/>
    <property type="evidence" value="ECO:0007669"/>
    <property type="project" value="UniProtKB-EC"/>
</dbReference>
<evidence type="ECO:0000256" key="2">
    <source>
        <dbReference type="ARBA" id="ARBA00022741"/>
    </source>
</evidence>
<keyword evidence="3 6" id="KW-0378">Hydrolase</keyword>
<dbReference type="PANTHER" id="PTHR47958">
    <property type="entry name" value="ATP-DEPENDENT RNA HELICASE DBP3"/>
    <property type="match status" value="1"/>
</dbReference>
<keyword evidence="4 6" id="KW-0347">Helicase</keyword>
<evidence type="ECO:0000313" key="9">
    <source>
        <dbReference type="Proteomes" id="UP000887577"/>
    </source>
</evidence>
<dbReference type="GO" id="GO:0016787">
    <property type="term" value="F:hydrolase activity"/>
    <property type="evidence" value="ECO:0007669"/>
    <property type="project" value="UniProtKB-KW"/>
</dbReference>
<evidence type="ECO:0000256" key="3">
    <source>
        <dbReference type="ARBA" id="ARBA00022801"/>
    </source>
</evidence>
<dbReference type="Pfam" id="PF00271">
    <property type="entry name" value="Helicase_C"/>
    <property type="match status" value="1"/>
</dbReference>
<dbReference type="SMART" id="SM00490">
    <property type="entry name" value="HELICc"/>
    <property type="match status" value="1"/>
</dbReference>
<name>A0A914Y5C4_9BILA</name>
<dbReference type="InterPro" id="IPR001650">
    <property type="entry name" value="Helicase_C-like"/>
</dbReference>
<dbReference type="GO" id="GO:0005524">
    <property type="term" value="F:ATP binding"/>
    <property type="evidence" value="ECO:0007669"/>
    <property type="project" value="UniProtKB-KW"/>
</dbReference>
<evidence type="ECO:0000256" key="1">
    <source>
        <dbReference type="ARBA" id="ARBA00012552"/>
    </source>
</evidence>
<keyword evidence="2 6" id="KW-0547">Nucleotide-binding</keyword>
<dbReference type="InterPro" id="IPR027417">
    <property type="entry name" value="P-loop_NTPase"/>
</dbReference>
<evidence type="ECO:0000313" key="10">
    <source>
        <dbReference type="WBParaSite" id="PSU_v2.g13976.t1"/>
    </source>
</evidence>
<dbReference type="InterPro" id="IPR000629">
    <property type="entry name" value="RNA-helicase_DEAD-box_CS"/>
</dbReference>
<proteinExistence type="inferred from homology"/>
<dbReference type="CDD" id="cd18787">
    <property type="entry name" value="SF2_C_DEAD"/>
    <property type="match status" value="1"/>
</dbReference>
<evidence type="ECO:0000256" key="6">
    <source>
        <dbReference type="RuleBase" id="RU000492"/>
    </source>
</evidence>
<dbReference type="InterPro" id="IPR014001">
    <property type="entry name" value="Helicase_ATP-bd"/>
</dbReference>
<evidence type="ECO:0000256" key="4">
    <source>
        <dbReference type="ARBA" id="ARBA00022806"/>
    </source>
</evidence>
<accession>A0A914Y5C4</accession>
<dbReference type="PROSITE" id="PS00039">
    <property type="entry name" value="DEAD_ATP_HELICASE"/>
    <property type="match status" value="1"/>
</dbReference>
<evidence type="ECO:0000259" key="8">
    <source>
        <dbReference type="PROSITE" id="PS51194"/>
    </source>
</evidence>
<dbReference type="WBParaSite" id="PSU_v2.g13976.t1">
    <property type="protein sequence ID" value="PSU_v2.g13976.t1"/>
    <property type="gene ID" value="PSU_v2.g13976"/>
</dbReference>
<protein>
    <recommendedName>
        <fullName evidence="1">RNA helicase</fullName>
        <ecNumber evidence="1">3.6.4.13</ecNumber>
    </recommendedName>
</protein>
<evidence type="ECO:0000256" key="5">
    <source>
        <dbReference type="ARBA" id="ARBA00022840"/>
    </source>
</evidence>
<organism evidence="9 10">
    <name type="scientific">Panagrolaimus superbus</name>
    <dbReference type="NCBI Taxonomy" id="310955"/>
    <lineage>
        <taxon>Eukaryota</taxon>
        <taxon>Metazoa</taxon>
        <taxon>Ecdysozoa</taxon>
        <taxon>Nematoda</taxon>
        <taxon>Chromadorea</taxon>
        <taxon>Rhabditida</taxon>
        <taxon>Tylenchina</taxon>
        <taxon>Panagrolaimomorpha</taxon>
        <taxon>Panagrolaimoidea</taxon>
        <taxon>Panagrolaimidae</taxon>
        <taxon>Panagrolaimus</taxon>
    </lineage>
</organism>
<dbReference type="Proteomes" id="UP000887577">
    <property type="component" value="Unplaced"/>
</dbReference>
<reference evidence="10" key="1">
    <citation type="submission" date="2022-11" db="UniProtKB">
        <authorList>
            <consortium name="WormBaseParasite"/>
        </authorList>
    </citation>
    <scope>IDENTIFICATION</scope>
</reference>
<dbReference type="InterPro" id="IPR011545">
    <property type="entry name" value="DEAD/DEAH_box_helicase_dom"/>
</dbReference>
<keyword evidence="9" id="KW-1185">Reference proteome</keyword>
<dbReference type="PROSITE" id="PS51194">
    <property type="entry name" value="HELICASE_CTER"/>
    <property type="match status" value="1"/>
</dbReference>
<dbReference type="SMART" id="SM00487">
    <property type="entry name" value="DEXDc"/>
    <property type="match status" value="1"/>
</dbReference>
<evidence type="ECO:0000259" key="7">
    <source>
        <dbReference type="PROSITE" id="PS51192"/>
    </source>
</evidence>
<dbReference type="SUPFAM" id="SSF52540">
    <property type="entry name" value="P-loop containing nucleoside triphosphate hydrolases"/>
    <property type="match status" value="1"/>
</dbReference>
<dbReference type="GO" id="GO:0043186">
    <property type="term" value="C:P granule"/>
    <property type="evidence" value="ECO:0007669"/>
    <property type="project" value="UniProtKB-ARBA"/>
</dbReference>
<dbReference type="Gene3D" id="3.40.50.300">
    <property type="entry name" value="P-loop containing nucleotide triphosphate hydrolases"/>
    <property type="match status" value="2"/>
</dbReference>
<dbReference type="EC" id="3.6.4.13" evidence="1"/>
<dbReference type="GO" id="GO:0003676">
    <property type="term" value="F:nucleic acid binding"/>
    <property type="evidence" value="ECO:0007669"/>
    <property type="project" value="InterPro"/>
</dbReference>
<feature type="domain" description="Helicase ATP-binding" evidence="7">
    <location>
        <begin position="94"/>
        <end position="280"/>
    </location>
</feature>
<sequence length="441" mass="49735">MLQKVISEEEQERTPYKYVPQARNVDVLFYEDQKSAGNYADVVDHDDDIVIENFDGPVIRMQKWEEAELETQLLINIKERSKYGRPRKIQAAAIPFILDQFDIKSQGETGSGKTGAFLIPIIDCCMKAKKATNEDRFESEAAAPYAVIIAPTRELVMQVYEQAVKFAADTGINIAKCYGKYDIGINHREICDGCDLLVATPGRLKQFITVGEVRVKKLKFLVLDEADRLLDSDFLDDIKNIVGVAGFPDKEKRQTLLFSATFPAHVMSAADEILKPCAVFITNRRNNPNKRIKQDFVIVENQGKLDKLCEILKSEAEKVGGTDKMRRTLVFVNTKRMSDLAALFLCQRGIPATSINGDRGQHLREQALSEFRSHKVAVLCATDVCARGIDVKELDHVINMDFPADADTYIHRIGRTGRIAQGYSTTFIEEFGEMVKQFLKH</sequence>